<sequence>MKEVDARGLGCPEPILLTAKALKTENQVKVLVDEVHQRMNVEKYAKDQGKKTSFTEKNGYFELIIE</sequence>
<dbReference type="InterPro" id="IPR001455">
    <property type="entry name" value="TusA-like"/>
</dbReference>
<organism evidence="2 3">
    <name type="scientific">Aequitasia blattaphilus</name>
    <dbReference type="NCBI Taxonomy" id="2949332"/>
    <lineage>
        <taxon>Bacteria</taxon>
        <taxon>Bacillati</taxon>
        <taxon>Bacillota</taxon>
        <taxon>Clostridia</taxon>
        <taxon>Lachnospirales</taxon>
        <taxon>Lachnospiraceae</taxon>
        <taxon>Aequitasia</taxon>
    </lineage>
</organism>
<dbReference type="SUPFAM" id="SSF64307">
    <property type="entry name" value="SirA-like"/>
    <property type="match status" value="1"/>
</dbReference>
<accession>A0ABT1EEK1</accession>
<dbReference type="Gene3D" id="3.30.110.40">
    <property type="entry name" value="TusA-like domain"/>
    <property type="match status" value="1"/>
</dbReference>
<comment type="caution">
    <text evidence="2">The sequence shown here is derived from an EMBL/GenBank/DDBJ whole genome shotgun (WGS) entry which is preliminary data.</text>
</comment>
<proteinExistence type="predicted"/>
<gene>
    <name evidence="2" type="ORF">NK125_10730</name>
</gene>
<evidence type="ECO:0000313" key="3">
    <source>
        <dbReference type="Proteomes" id="UP001523566"/>
    </source>
</evidence>
<dbReference type="Proteomes" id="UP001523566">
    <property type="component" value="Unassembled WGS sequence"/>
</dbReference>
<evidence type="ECO:0000259" key="1">
    <source>
        <dbReference type="Pfam" id="PF01206"/>
    </source>
</evidence>
<dbReference type="RefSeq" id="WP_262066678.1">
    <property type="nucleotide sequence ID" value="NZ_JAMXOD010000015.1"/>
</dbReference>
<keyword evidence="3" id="KW-1185">Reference proteome</keyword>
<feature type="domain" description="UPF0033" evidence="1">
    <location>
        <begin position="2"/>
        <end position="66"/>
    </location>
</feature>
<protein>
    <submittedName>
        <fullName evidence="2">Sulfurtransferase TusA family protein</fullName>
    </submittedName>
</protein>
<name>A0ABT1EEK1_9FIRM</name>
<evidence type="ECO:0000313" key="2">
    <source>
        <dbReference type="EMBL" id="MCP1102892.1"/>
    </source>
</evidence>
<reference evidence="2 3" key="1">
    <citation type="journal article" date="2022" name="Genome Biol. Evol.">
        <title>Host diet, physiology and behaviors set the stage for Lachnospiraceae cladogenesis.</title>
        <authorList>
            <person name="Vera-Ponce De Leon A."/>
            <person name="Schneider M."/>
            <person name="Jahnes B.C."/>
            <person name="Sadowski V."/>
            <person name="Camuy-Velez L.A."/>
            <person name="Duan J."/>
            <person name="Sabree Z.L."/>
        </authorList>
    </citation>
    <scope>NUCLEOTIDE SEQUENCE [LARGE SCALE GENOMIC DNA]</scope>
    <source>
        <strain evidence="2 3">PAL113</strain>
    </source>
</reference>
<dbReference type="Pfam" id="PF01206">
    <property type="entry name" value="TusA"/>
    <property type="match status" value="1"/>
</dbReference>
<dbReference type="EMBL" id="JAMZFW010000015">
    <property type="protein sequence ID" value="MCP1102892.1"/>
    <property type="molecule type" value="Genomic_DNA"/>
</dbReference>
<dbReference type="InterPro" id="IPR036868">
    <property type="entry name" value="TusA-like_sf"/>
</dbReference>